<protein>
    <submittedName>
        <fullName evidence="1">Uncharacterized protein</fullName>
    </submittedName>
</protein>
<gene>
    <name evidence="1" type="ordered locus">FSU_0735</name>
</gene>
<name>D9S7X3_FIBSS</name>
<dbReference type="Proteomes" id="UP000000517">
    <property type="component" value="Chromosome"/>
</dbReference>
<reference evidence="2" key="1">
    <citation type="submission" date="2010-08" db="EMBL/GenBank/DDBJ databases">
        <title>Complete sequence of Fibrobacter succinogenes subsp. succinogenes S85.</title>
        <authorList>
            <person name="Durkin A.S."/>
            <person name="Nelson K.E."/>
            <person name="Morrison M."/>
            <person name="Forsberg C.W."/>
            <person name="Wilson D.B."/>
            <person name="Russell J.B."/>
            <person name="Cann I.K.O."/>
            <person name="Mackie R.I."/>
            <person name="White B.A."/>
        </authorList>
    </citation>
    <scope>NUCLEOTIDE SEQUENCE [LARGE SCALE GENOMIC DNA]</scope>
    <source>
        <strain evidence="2">ATCC 19169 / S85</strain>
    </source>
</reference>
<dbReference type="STRING" id="59374.FSU_0735"/>
<dbReference type="HOGENOM" id="CLU_1553009_0_0_0"/>
<dbReference type="EMBL" id="CP002158">
    <property type="protein sequence ID" value="ADL25960.1"/>
    <property type="molecule type" value="Genomic_DNA"/>
</dbReference>
<evidence type="ECO:0000313" key="1">
    <source>
        <dbReference type="EMBL" id="ADL25960.1"/>
    </source>
</evidence>
<organism evidence="1 2">
    <name type="scientific">Fibrobacter succinogenes (strain ATCC 19169 / S85)</name>
    <dbReference type="NCBI Taxonomy" id="59374"/>
    <lineage>
        <taxon>Bacteria</taxon>
        <taxon>Pseudomonadati</taxon>
        <taxon>Fibrobacterota</taxon>
        <taxon>Fibrobacteria</taxon>
        <taxon>Fibrobacterales</taxon>
        <taxon>Fibrobacteraceae</taxon>
        <taxon>Fibrobacter</taxon>
    </lineage>
</organism>
<sequence length="172" mass="20194">MFQMTRKFFFLCSFAFVFVCTSCDGKALFEGYGEFHFKKKTSDGKQMERCVIEGKKLSVYEENVEADFWSRLYFSIGAKNLNRVYRFAYENESEKEFFGTYQFPVTTGIGAIHENTGMVVVETSDLITIFYNKEPVDGFFIEKNPFSKKILFVFKSRLSELKRKEGVCFYYI</sequence>
<dbReference type="AlphaFoldDB" id="D9S7X3"/>
<proteinExistence type="predicted"/>
<evidence type="ECO:0000313" key="2">
    <source>
        <dbReference type="Proteomes" id="UP000000517"/>
    </source>
</evidence>
<accession>D9S7X3</accession>
<dbReference type="KEGG" id="fsc:FSU_0735"/>